<sequence>MAIVLLFLRRCSRNLPLETQERLSSILGGWANNNASITPEDLKLAEMKVLKDHQKQFSHTFTAAFNRKLNVRQDTNGLSQCYGRSGKKRTVSPFHCTYNVCSAQKPLDTAVETASEAVHKTMCTMSEV</sequence>
<keyword evidence="2" id="KW-1185">Reference proteome</keyword>
<dbReference type="AlphaFoldDB" id="A0A3P7N0R2"/>
<accession>A0A3P7N0R2</accession>
<protein>
    <submittedName>
        <fullName evidence="1">Uncharacterized protein</fullName>
    </submittedName>
</protein>
<proteinExistence type="predicted"/>
<dbReference type="EMBL" id="UYRV01108557">
    <property type="protein sequence ID" value="VDN24441.1"/>
    <property type="molecule type" value="Genomic_DNA"/>
</dbReference>
<gene>
    <name evidence="1" type="ORF">CGOC_LOCUS9834</name>
</gene>
<dbReference type="Proteomes" id="UP000271889">
    <property type="component" value="Unassembled WGS sequence"/>
</dbReference>
<name>A0A3P7N0R2_CYLGO</name>
<evidence type="ECO:0000313" key="1">
    <source>
        <dbReference type="EMBL" id="VDN24441.1"/>
    </source>
</evidence>
<evidence type="ECO:0000313" key="2">
    <source>
        <dbReference type="Proteomes" id="UP000271889"/>
    </source>
</evidence>
<organism evidence="1 2">
    <name type="scientific">Cylicostephanus goldi</name>
    <name type="common">Nematode worm</name>
    <dbReference type="NCBI Taxonomy" id="71465"/>
    <lineage>
        <taxon>Eukaryota</taxon>
        <taxon>Metazoa</taxon>
        <taxon>Ecdysozoa</taxon>
        <taxon>Nematoda</taxon>
        <taxon>Chromadorea</taxon>
        <taxon>Rhabditida</taxon>
        <taxon>Rhabditina</taxon>
        <taxon>Rhabditomorpha</taxon>
        <taxon>Strongyloidea</taxon>
        <taxon>Strongylidae</taxon>
        <taxon>Cylicostephanus</taxon>
    </lineage>
</organism>
<reference evidence="1 2" key="1">
    <citation type="submission" date="2018-11" db="EMBL/GenBank/DDBJ databases">
        <authorList>
            <consortium name="Pathogen Informatics"/>
        </authorList>
    </citation>
    <scope>NUCLEOTIDE SEQUENCE [LARGE SCALE GENOMIC DNA]</scope>
</reference>